<accession>A0A4P6XR27</accession>
<dbReference type="AlphaFoldDB" id="A0A4P6XR27"/>
<dbReference type="Proteomes" id="UP000292447">
    <property type="component" value="Chromosome IV"/>
</dbReference>
<evidence type="ECO:0000313" key="3">
    <source>
        <dbReference type="Proteomes" id="UP000292447"/>
    </source>
</evidence>
<keyword evidence="3" id="KW-1185">Reference proteome</keyword>
<evidence type="ECO:0000256" key="1">
    <source>
        <dbReference type="SAM" id="MobiDB-lite"/>
    </source>
</evidence>
<name>A0A4P6XR27_9ASCO</name>
<reference evidence="3" key="1">
    <citation type="submission" date="2019-03" db="EMBL/GenBank/DDBJ databases">
        <title>Snf2 controls pulcherriminic acid biosynthesis and connects pigmentation and antifungal activity of the yeast Metschnikowia pulcherrima.</title>
        <authorList>
            <person name="Gore-Lloyd D."/>
            <person name="Sumann I."/>
            <person name="Brachmann A.O."/>
            <person name="Schneeberger K."/>
            <person name="Ortiz-Merino R.A."/>
            <person name="Moreno-Beltran M."/>
            <person name="Schlaefli M."/>
            <person name="Kirner P."/>
            <person name="Santos Kron A."/>
            <person name="Wolfe K.H."/>
            <person name="Piel J."/>
            <person name="Ahrens C.H."/>
            <person name="Henk D."/>
            <person name="Freimoser F.M."/>
        </authorList>
    </citation>
    <scope>NUCLEOTIDE SEQUENCE [LARGE SCALE GENOMIC DNA]</scope>
    <source>
        <strain evidence="3">APC 1.2</strain>
    </source>
</reference>
<feature type="compositionally biased region" description="Basic and acidic residues" evidence="1">
    <location>
        <begin position="241"/>
        <end position="253"/>
    </location>
</feature>
<organism evidence="2 3">
    <name type="scientific">Metschnikowia aff. pulcherrima</name>
    <dbReference type="NCBI Taxonomy" id="2163413"/>
    <lineage>
        <taxon>Eukaryota</taxon>
        <taxon>Fungi</taxon>
        <taxon>Dikarya</taxon>
        <taxon>Ascomycota</taxon>
        <taxon>Saccharomycotina</taxon>
        <taxon>Pichiomycetes</taxon>
        <taxon>Metschnikowiaceae</taxon>
        <taxon>Metschnikowia</taxon>
    </lineage>
</organism>
<dbReference type="EMBL" id="CP034459">
    <property type="protein sequence ID" value="QBM89175.1"/>
    <property type="molecule type" value="Genomic_DNA"/>
</dbReference>
<gene>
    <name evidence="2" type="ORF">METSCH_D02380</name>
</gene>
<protein>
    <submittedName>
        <fullName evidence="2">Uncharacterized protein</fullName>
    </submittedName>
</protein>
<evidence type="ECO:0000313" key="2">
    <source>
        <dbReference type="EMBL" id="QBM89175.1"/>
    </source>
</evidence>
<sequence>MPQLYSPSMNGSFFSPNPGLNASRKFYGSPSSTNDLNATHSFESDPFGDLIAQGPMGAKTSAVYLQTPASNLSFDFQPDSPKLPQGSPAFYTPQTNLNNLHDHGAPWSTDKPFGDHHLTVNASQLSFQGPNTPSIPTLDPFLKEFDLLSDPEMGIASELTAHDAQHINYGLGIVHNAIPPHLYNDNEYHQSHQKAKSSQKEDHNNNEIELFLKEDPFKDPENVLIPNCVINECLYAPNELSKHEQSSSEREVAAGEEAQTLGQHQPARKILVGSKAKAGLFAPRKLKKAKSFGPGSQKHLPNTNFSLDNCLNEFHVQEGTFLFEDETARVLKRVGSPAIRRRKSAPKLTHSVQSTKKSQSSCSLRPTKCLKRFEGNSGDIKSGLVSFQVQLGPGGLPCSSENLFTQNLESHRLSPQWLGELEQ</sequence>
<feature type="region of interest" description="Disordered" evidence="1">
    <location>
        <begin position="241"/>
        <end position="264"/>
    </location>
</feature>
<proteinExistence type="predicted"/>